<organism evidence="3 4">
    <name type="scientific">Oceanibaculum pacificum</name>
    <dbReference type="NCBI Taxonomy" id="580166"/>
    <lineage>
        <taxon>Bacteria</taxon>
        <taxon>Pseudomonadati</taxon>
        <taxon>Pseudomonadota</taxon>
        <taxon>Alphaproteobacteria</taxon>
        <taxon>Rhodospirillales</taxon>
        <taxon>Oceanibaculaceae</taxon>
        <taxon>Oceanibaculum</taxon>
    </lineage>
</organism>
<dbReference type="InterPro" id="IPR000192">
    <property type="entry name" value="Aminotrans_V_dom"/>
</dbReference>
<evidence type="ECO:0000259" key="2">
    <source>
        <dbReference type="Pfam" id="PF00266"/>
    </source>
</evidence>
<protein>
    <submittedName>
        <fullName evidence="3">Penicillin epimerase</fullName>
    </submittedName>
</protein>
<dbReference type="InterPro" id="IPR015421">
    <property type="entry name" value="PyrdxlP-dep_Trfase_major"/>
</dbReference>
<feature type="domain" description="Aminotransferase class V" evidence="2">
    <location>
        <begin position="31"/>
        <end position="324"/>
    </location>
</feature>
<dbReference type="InterPro" id="IPR015422">
    <property type="entry name" value="PyrdxlP-dep_Trfase_small"/>
</dbReference>
<evidence type="ECO:0000313" key="4">
    <source>
        <dbReference type="Proteomes" id="UP000076400"/>
    </source>
</evidence>
<dbReference type="AlphaFoldDB" id="A0A154VR68"/>
<dbReference type="SUPFAM" id="SSF53383">
    <property type="entry name" value="PLP-dependent transferases"/>
    <property type="match status" value="1"/>
</dbReference>
<reference evidence="3 4" key="1">
    <citation type="submission" date="2015-12" db="EMBL/GenBank/DDBJ databases">
        <title>Genome sequence of Oceanibaculum pacificum MCCC 1A02656.</title>
        <authorList>
            <person name="Lu L."/>
            <person name="Lai Q."/>
            <person name="Shao Z."/>
            <person name="Qian P."/>
        </authorList>
    </citation>
    <scope>NUCLEOTIDE SEQUENCE [LARGE SCALE GENOMIC DNA]</scope>
    <source>
        <strain evidence="3 4">MCCC 1A02656</strain>
    </source>
</reference>
<dbReference type="PANTHER" id="PTHR43092:SF2">
    <property type="entry name" value="HERCYNYLCYSTEINE SULFOXIDE LYASE"/>
    <property type="match status" value="1"/>
</dbReference>
<gene>
    <name evidence="3" type="ORF">AUP43_12650</name>
</gene>
<keyword evidence="1" id="KW-0663">Pyridoxal phosphate</keyword>
<dbReference type="STRING" id="580166.AUP43_12650"/>
<dbReference type="PANTHER" id="PTHR43092">
    <property type="entry name" value="L-CYSTEINE DESULFHYDRASE"/>
    <property type="match status" value="1"/>
</dbReference>
<evidence type="ECO:0000256" key="1">
    <source>
        <dbReference type="ARBA" id="ARBA00022898"/>
    </source>
</evidence>
<comment type="caution">
    <text evidence="3">The sequence shown here is derived from an EMBL/GenBank/DDBJ whole genome shotgun (WGS) entry which is preliminary data.</text>
</comment>
<dbReference type="EMBL" id="LPXN01000141">
    <property type="protein sequence ID" value="KZD03718.1"/>
    <property type="molecule type" value="Genomic_DNA"/>
</dbReference>
<accession>A0A154VR68</accession>
<evidence type="ECO:0000313" key="3">
    <source>
        <dbReference type="EMBL" id="KZD03718.1"/>
    </source>
</evidence>
<dbReference type="Pfam" id="PF00266">
    <property type="entry name" value="Aminotran_5"/>
    <property type="match status" value="1"/>
</dbReference>
<sequence>METTSFGRAIRPLWPLDEDVVFLNHGSYGAAPRAVLVAQQHWRDRLEANPVNFMKRVLPEALEQAKARLAAFLAASPSDLAFVDNATSGVNAVLRSLDFRPGDEILINSHTYNAVRQTVRHVAARTGAVPVEADIPFPLSGPQPILEAISARLGARTRLVILDHITSPTATIMPLAPLIDAAKAAGAAVLVDGAHAPGMLPLDLPAIGADYYTGNCHKWLCAPKGCAFLWVDPARQAGIHSLTISHYYEKGFGAEFAWTGTRDPSAWLAVTAALDFLDELGGLEAVTAYTHRLAHEAAAMLAAAWGTEVGGPPDMRGSMASIRLPDRYADPSLTAQMVMDRLWSEHRIEIPILRFAGQPWARISAAPYSEMAEYAMLNQAIGEG</sequence>
<dbReference type="Gene3D" id="3.40.640.10">
    <property type="entry name" value="Type I PLP-dependent aspartate aminotransferase-like (Major domain)"/>
    <property type="match status" value="1"/>
</dbReference>
<dbReference type="Gene3D" id="3.90.1150.10">
    <property type="entry name" value="Aspartate Aminotransferase, domain 1"/>
    <property type="match status" value="1"/>
</dbReference>
<dbReference type="InterPro" id="IPR015424">
    <property type="entry name" value="PyrdxlP-dep_Trfase"/>
</dbReference>
<dbReference type="RefSeq" id="WP_067558848.1">
    <property type="nucleotide sequence ID" value="NZ_LPXN01000141.1"/>
</dbReference>
<dbReference type="Proteomes" id="UP000076400">
    <property type="component" value="Unassembled WGS sequence"/>
</dbReference>
<keyword evidence="4" id="KW-1185">Reference proteome</keyword>
<proteinExistence type="predicted"/>
<name>A0A154VR68_9PROT</name>